<sequence length="173" mass="19960">MRSIQTLLLPVFTAALFTIAKTWRQPKCPSTNECIKRWCIYTVEYYSAIKKNELMPFASTWVDLEIIILSEDTNELSYKTEIDPQTENKLLVTKGKTWCKSKHRSMISEEAPSQQNCSISPQFLKLPLTVLLCLALKYFEVDIRILFFLNKKKLGLTEKHCLSKPGHAMITIP</sequence>
<dbReference type="AlphaFoldDB" id="A0A5N3V5B8"/>
<evidence type="ECO:0000256" key="1">
    <source>
        <dbReference type="SAM" id="SignalP"/>
    </source>
</evidence>
<organism evidence="2 3">
    <name type="scientific">Muntiacus muntjak</name>
    <name type="common">Barking deer</name>
    <name type="synonym">Indian muntjac</name>
    <dbReference type="NCBI Taxonomy" id="9888"/>
    <lineage>
        <taxon>Eukaryota</taxon>
        <taxon>Metazoa</taxon>
        <taxon>Chordata</taxon>
        <taxon>Craniata</taxon>
        <taxon>Vertebrata</taxon>
        <taxon>Euteleostomi</taxon>
        <taxon>Mammalia</taxon>
        <taxon>Eutheria</taxon>
        <taxon>Laurasiatheria</taxon>
        <taxon>Artiodactyla</taxon>
        <taxon>Ruminantia</taxon>
        <taxon>Pecora</taxon>
        <taxon>Cervidae</taxon>
        <taxon>Muntiacinae</taxon>
        <taxon>Muntiacus</taxon>
    </lineage>
</organism>
<comment type="caution">
    <text evidence="2">The sequence shown here is derived from an EMBL/GenBank/DDBJ whole genome shotgun (WGS) entry which is preliminary data.</text>
</comment>
<keyword evidence="1" id="KW-0732">Signal</keyword>
<protein>
    <recommendedName>
        <fullName evidence="4">DUF1725 domain-containing protein</fullName>
    </recommendedName>
</protein>
<proteinExistence type="predicted"/>
<evidence type="ECO:0008006" key="4">
    <source>
        <dbReference type="Google" id="ProtNLM"/>
    </source>
</evidence>
<evidence type="ECO:0000313" key="3">
    <source>
        <dbReference type="Proteomes" id="UP000326458"/>
    </source>
</evidence>
<dbReference type="EMBL" id="VCEA01000003">
    <property type="protein sequence ID" value="KAB0344357.1"/>
    <property type="molecule type" value="Genomic_DNA"/>
</dbReference>
<reference evidence="2 3" key="1">
    <citation type="submission" date="2019-06" db="EMBL/GenBank/DDBJ databases">
        <title>Discovery of a novel chromosome fission-fusion reversal in muntjac.</title>
        <authorList>
            <person name="Mudd A.B."/>
            <person name="Bredeson J.V."/>
            <person name="Baum R."/>
            <person name="Hockemeyer D."/>
            <person name="Rokhsar D.S."/>
        </authorList>
    </citation>
    <scope>NUCLEOTIDE SEQUENCE [LARGE SCALE GENOMIC DNA]</scope>
    <source>
        <strain evidence="2">UTSW_UCB_Mm</strain>
        <tissue evidence="2">Fibroblast cell line</tissue>
    </source>
</reference>
<keyword evidence="3" id="KW-1185">Reference proteome</keyword>
<name>A0A5N3V5B8_MUNMU</name>
<accession>A0A5N3V5B8</accession>
<evidence type="ECO:0000313" key="2">
    <source>
        <dbReference type="EMBL" id="KAB0344357.1"/>
    </source>
</evidence>
<feature type="signal peptide" evidence="1">
    <location>
        <begin position="1"/>
        <end position="24"/>
    </location>
</feature>
<dbReference type="Proteomes" id="UP000326458">
    <property type="component" value="Unassembled WGS sequence"/>
</dbReference>
<gene>
    <name evidence="2" type="ORF">FD754_021283</name>
</gene>
<feature type="chain" id="PRO_5024275689" description="DUF1725 domain-containing protein" evidence="1">
    <location>
        <begin position="25"/>
        <end position="173"/>
    </location>
</feature>